<proteinExistence type="predicted"/>
<dbReference type="InterPro" id="IPR036894">
    <property type="entry name" value="YbaB-like_sf"/>
</dbReference>
<sequence>MGRLERYQDDVAAIHATGTSTYGWVTVTRAGDGELDVRIRPGMLRTLADTEIAAEIRSALLATLADHHHKYRQLRIDYFGSPVGVRAFTPPGHS</sequence>
<dbReference type="GO" id="GO:0003677">
    <property type="term" value="F:DNA binding"/>
    <property type="evidence" value="ECO:0007669"/>
    <property type="project" value="UniProtKB-KW"/>
</dbReference>
<protein>
    <submittedName>
        <fullName evidence="1">DNA-binding protein YbaB</fullName>
    </submittedName>
</protein>
<organism evidence="1 2">
    <name type="scientific">Actinoplanes digitatis</name>
    <dbReference type="NCBI Taxonomy" id="1868"/>
    <lineage>
        <taxon>Bacteria</taxon>
        <taxon>Bacillati</taxon>
        <taxon>Actinomycetota</taxon>
        <taxon>Actinomycetes</taxon>
        <taxon>Micromonosporales</taxon>
        <taxon>Micromonosporaceae</taxon>
        <taxon>Actinoplanes</taxon>
    </lineage>
</organism>
<evidence type="ECO:0000313" key="1">
    <source>
        <dbReference type="EMBL" id="MBB4766585.1"/>
    </source>
</evidence>
<reference evidence="1 2" key="1">
    <citation type="submission" date="2020-08" db="EMBL/GenBank/DDBJ databases">
        <title>Sequencing the genomes of 1000 actinobacteria strains.</title>
        <authorList>
            <person name="Klenk H.-P."/>
        </authorList>
    </citation>
    <scope>NUCLEOTIDE SEQUENCE [LARGE SCALE GENOMIC DNA]</scope>
    <source>
        <strain evidence="1 2">DSM 43149</strain>
    </source>
</reference>
<dbReference type="EMBL" id="JACHNH010000001">
    <property type="protein sequence ID" value="MBB4766585.1"/>
    <property type="molecule type" value="Genomic_DNA"/>
</dbReference>
<gene>
    <name evidence="1" type="ORF">BJ971_007141</name>
</gene>
<dbReference type="RefSeq" id="WP_184997699.1">
    <property type="nucleotide sequence ID" value="NZ_BOMK01000056.1"/>
</dbReference>
<dbReference type="Proteomes" id="UP000578112">
    <property type="component" value="Unassembled WGS sequence"/>
</dbReference>
<accession>A0A7W7I507</accession>
<dbReference type="AlphaFoldDB" id="A0A7W7I507"/>
<dbReference type="Gene3D" id="3.30.1310.10">
    <property type="entry name" value="Nucleoid-associated protein YbaB-like domain"/>
    <property type="match status" value="1"/>
</dbReference>
<evidence type="ECO:0000313" key="2">
    <source>
        <dbReference type="Proteomes" id="UP000578112"/>
    </source>
</evidence>
<keyword evidence="1" id="KW-0238">DNA-binding</keyword>
<name>A0A7W7I507_9ACTN</name>
<comment type="caution">
    <text evidence="1">The sequence shown here is derived from an EMBL/GenBank/DDBJ whole genome shotgun (WGS) entry which is preliminary data.</text>
</comment>
<keyword evidence="2" id="KW-1185">Reference proteome</keyword>